<proteinExistence type="predicted"/>
<name>X1Q3V7_9ZZZZ</name>
<organism evidence="2">
    <name type="scientific">marine sediment metagenome</name>
    <dbReference type="NCBI Taxonomy" id="412755"/>
    <lineage>
        <taxon>unclassified sequences</taxon>
        <taxon>metagenomes</taxon>
        <taxon>ecological metagenomes</taxon>
    </lineage>
</organism>
<feature type="region of interest" description="Disordered" evidence="1">
    <location>
        <begin position="134"/>
        <end position="180"/>
    </location>
</feature>
<comment type="caution">
    <text evidence="2">The sequence shown here is derived from an EMBL/GenBank/DDBJ whole genome shotgun (WGS) entry which is preliminary data.</text>
</comment>
<reference evidence="2" key="1">
    <citation type="journal article" date="2014" name="Front. Microbiol.">
        <title>High frequency of phylogenetically diverse reductive dehalogenase-homologous genes in deep subseafloor sedimentary metagenomes.</title>
        <authorList>
            <person name="Kawai M."/>
            <person name="Futagami T."/>
            <person name="Toyoda A."/>
            <person name="Takaki Y."/>
            <person name="Nishi S."/>
            <person name="Hori S."/>
            <person name="Arai W."/>
            <person name="Tsubouchi T."/>
            <person name="Morono Y."/>
            <person name="Uchiyama I."/>
            <person name="Ito T."/>
            <person name="Fujiyama A."/>
            <person name="Inagaki F."/>
            <person name="Takami H."/>
        </authorList>
    </citation>
    <scope>NUCLEOTIDE SEQUENCE</scope>
    <source>
        <strain evidence="2">Expedition CK06-06</strain>
    </source>
</reference>
<feature type="compositionally biased region" description="Basic and acidic residues" evidence="1">
    <location>
        <begin position="1"/>
        <end position="10"/>
    </location>
</feature>
<evidence type="ECO:0000313" key="2">
    <source>
        <dbReference type="EMBL" id="GAI62908.1"/>
    </source>
</evidence>
<sequence>AEEEHLEPRRQKVHLSSREGGLSTEETVGYQNREIGKLLLRMERHYAQRLRVNGIPCDCGSQKHLLDLESLCEETISMVDNSDVYYRIIEWTSEVAPKSTDEAAKSGKYDNEYPTFSHQARDFRKEIIGSLEPSALFPQKPGEPEGTQILPVVSEEEKEQIKQKASPVAETEKAPIESSG</sequence>
<feature type="non-terminal residue" evidence="2">
    <location>
        <position position="1"/>
    </location>
</feature>
<dbReference type="EMBL" id="BARW01000335">
    <property type="protein sequence ID" value="GAI62908.1"/>
    <property type="molecule type" value="Genomic_DNA"/>
</dbReference>
<protein>
    <submittedName>
        <fullName evidence="2">Uncharacterized protein</fullName>
    </submittedName>
</protein>
<gene>
    <name evidence="2" type="ORF">S12H4_01608</name>
</gene>
<dbReference type="AlphaFoldDB" id="X1Q3V7"/>
<feature type="region of interest" description="Disordered" evidence="1">
    <location>
        <begin position="1"/>
        <end position="26"/>
    </location>
</feature>
<feature type="compositionally biased region" description="Basic and acidic residues" evidence="1">
    <location>
        <begin position="170"/>
        <end position="180"/>
    </location>
</feature>
<accession>X1Q3V7</accession>
<evidence type="ECO:0000256" key="1">
    <source>
        <dbReference type="SAM" id="MobiDB-lite"/>
    </source>
</evidence>